<dbReference type="EC" id="6.1.1.16" evidence="9"/>
<dbReference type="PANTHER" id="PTHR10890:SF3">
    <property type="entry name" value="CYSTEINE--TRNA LIGASE, CYTOPLASMIC"/>
    <property type="match status" value="1"/>
</dbReference>
<dbReference type="Gene3D" id="3.40.50.620">
    <property type="entry name" value="HUPs"/>
    <property type="match status" value="1"/>
</dbReference>
<comment type="caution">
    <text evidence="12">The sequence shown here is derived from an EMBL/GenBank/DDBJ whole genome shotgun (WGS) entry which is preliminary data.</text>
</comment>
<dbReference type="SUPFAM" id="SSF52374">
    <property type="entry name" value="Nucleotidylyl transferase"/>
    <property type="match status" value="1"/>
</dbReference>
<sequence>MFLQNTLSGEKEKFVPLKDGEVSMYNCGPTVYNYAHIGNLRSYVFADILRRMFEYNKYEVRQIMNVTDIGHLSSDSDEGEDKMTKALKREKKPLTLEAMREVADYYFGKFKKDLKELNIKLPGHFPFASDHIKEDIELVEILTSKGFTYRTSDGIYFDTSKFTGYGKLGNLNQTADTESRIGANLEKKNPRDFAVWKFNSELGYEAPFGKGFPGWHIECSAMSRKYLGQPFDIHTGGVDHIPVHHNNEIAQSETAYNVPLAKYWLHNAFLNIGDNVKMAKSGENFITLKILRKRKIDPLVLRYLFLGARYSSSIQFSWGALDGAQASLAKLREKVKELGNGVSKLDSEVNSKPSVKEYKKKFLAMIDDNLDTAGTLALVWEIVKNDDISDVDRKKLVLNFDKVLGLKLNKKTTVKIPENVKLLVKERDTARSEKDFAKSDELRKKIEQLGFEVKDTSEGTTVNPLKT</sequence>
<keyword evidence="6 9" id="KW-0067">ATP-binding</keyword>
<dbReference type="PANTHER" id="PTHR10890">
    <property type="entry name" value="CYSTEINYL-TRNA SYNTHETASE"/>
    <property type="match status" value="1"/>
</dbReference>
<keyword evidence="4 9" id="KW-0547">Nucleotide-binding</keyword>
<evidence type="ECO:0000256" key="10">
    <source>
        <dbReference type="SAM" id="Coils"/>
    </source>
</evidence>
<name>A0A1G2URX1_9BACT</name>
<dbReference type="InterPro" id="IPR014729">
    <property type="entry name" value="Rossmann-like_a/b/a_fold"/>
</dbReference>
<dbReference type="InterPro" id="IPR015803">
    <property type="entry name" value="Cys-tRNA-ligase"/>
</dbReference>
<feature type="binding site" evidence="9">
    <location>
        <position position="244"/>
    </location>
    <ligand>
        <name>Zn(2+)</name>
        <dbReference type="ChEBI" id="CHEBI:29105"/>
    </ligand>
</feature>
<accession>A0A1G2URX1</accession>
<keyword evidence="10" id="KW-0175">Coiled coil</keyword>
<dbReference type="Gene3D" id="1.20.120.1910">
    <property type="entry name" value="Cysteine-tRNA ligase, C-terminal anti-codon recognition domain"/>
    <property type="match status" value="1"/>
</dbReference>
<gene>
    <name evidence="9" type="primary">cysS</name>
    <name evidence="12" type="ORF">A3G99_01195</name>
</gene>
<evidence type="ECO:0000256" key="5">
    <source>
        <dbReference type="ARBA" id="ARBA00022833"/>
    </source>
</evidence>
<evidence type="ECO:0000259" key="11">
    <source>
        <dbReference type="Pfam" id="PF01406"/>
    </source>
</evidence>
<keyword evidence="3 9" id="KW-0479">Metal-binding</keyword>
<evidence type="ECO:0000313" key="12">
    <source>
        <dbReference type="EMBL" id="OHB12118.1"/>
    </source>
</evidence>
<dbReference type="GO" id="GO:0008270">
    <property type="term" value="F:zinc ion binding"/>
    <property type="evidence" value="ECO:0007669"/>
    <property type="project" value="UniProtKB-UniRule"/>
</dbReference>
<organism evidence="12 13">
    <name type="scientific">Candidatus Zambryskibacteria bacterium RIFCSPLOWO2_12_FULL_39_23</name>
    <dbReference type="NCBI Taxonomy" id="1802776"/>
    <lineage>
        <taxon>Bacteria</taxon>
        <taxon>Candidatus Zambryskiibacteriota</taxon>
    </lineage>
</organism>
<dbReference type="GO" id="GO:0005524">
    <property type="term" value="F:ATP binding"/>
    <property type="evidence" value="ECO:0007669"/>
    <property type="project" value="UniProtKB-UniRule"/>
</dbReference>
<dbReference type="PRINTS" id="PR00983">
    <property type="entry name" value="TRNASYNTHCYS"/>
</dbReference>
<dbReference type="GO" id="GO:0006423">
    <property type="term" value="P:cysteinyl-tRNA aminoacylation"/>
    <property type="evidence" value="ECO:0007669"/>
    <property type="project" value="UniProtKB-UniRule"/>
</dbReference>
<dbReference type="CDD" id="cd00672">
    <property type="entry name" value="CysRS_core"/>
    <property type="match status" value="1"/>
</dbReference>
<comment type="catalytic activity">
    <reaction evidence="9">
        <text>tRNA(Cys) + L-cysteine + ATP = L-cysteinyl-tRNA(Cys) + AMP + diphosphate</text>
        <dbReference type="Rhea" id="RHEA:17773"/>
        <dbReference type="Rhea" id="RHEA-COMP:9661"/>
        <dbReference type="Rhea" id="RHEA-COMP:9679"/>
        <dbReference type="ChEBI" id="CHEBI:30616"/>
        <dbReference type="ChEBI" id="CHEBI:33019"/>
        <dbReference type="ChEBI" id="CHEBI:35235"/>
        <dbReference type="ChEBI" id="CHEBI:78442"/>
        <dbReference type="ChEBI" id="CHEBI:78517"/>
        <dbReference type="ChEBI" id="CHEBI:456215"/>
        <dbReference type="EC" id="6.1.1.16"/>
    </reaction>
</comment>
<evidence type="ECO:0000256" key="9">
    <source>
        <dbReference type="HAMAP-Rule" id="MF_00041"/>
    </source>
</evidence>
<dbReference type="Proteomes" id="UP000176558">
    <property type="component" value="Unassembled WGS sequence"/>
</dbReference>
<feature type="coiled-coil region" evidence="10">
    <location>
        <begin position="321"/>
        <end position="348"/>
    </location>
</feature>
<feature type="binding site" evidence="9">
    <location>
        <position position="27"/>
    </location>
    <ligand>
        <name>Zn(2+)</name>
        <dbReference type="ChEBI" id="CHEBI:29105"/>
    </ligand>
</feature>
<feature type="binding site" evidence="9">
    <location>
        <position position="248"/>
    </location>
    <ligand>
        <name>Zn(2+)</name>
        <dbReference type="ChEBI" id="CHEBI:29105"/>
    </ligand>
</feature>
<dbReference type="NCBIfam" id="TIGR00435">
    <property type="entry name" value="cysS"/>
    <property type="match status" value="1"/>
</dbReference>
<dbReference type="GO" id="GO:0005829">
    <property type="term" value="C:cytosol"/>
    <property type="evidence" value="ECO:0007669"/>
    <property type="project" value="TreeGrafter"/>
</dbReference>
<evidence type="ECO:0000313" key="13">
    <source>
        <dbReference type="Proteomes" id="UP000176558"/>
    </source>
</evidence>
<keyword evidence="8 9" id="KW-0030">Aminoacyl-tRNA synthetase</keyword>
<evidence type="ECO:0000256" key="7">
    <source>
        <dbReference type="ARBA" id="ARBA00022917"/>
    </source>
</evidence>
<evidence type="ECO:0000256" key="8">
    <source>
        <dbReference type="ARBA" id="ARBA00023146"/>
    </source>
</evidence>
<evidence type="ECO:0000256" key="4">
    <source>
        <dbReference type="ARBA" id="ARBA00022741"/>
    </source>
</evidence>
<keyword evidence="5 9" id="KW-0862">Zinc</keyword>
<dbReference type="InterPro" id="IPR009080">
    <property type="entry name" value="tRNAsynth_Ia_anticodon-bd"/>
</dbReference>
<dbReference type="EMBL" id="MHWT01000022">
    <property type="protein sequence ID" value="OHB12118.1"/>
    <property type="molecule type" value="Genomic_DNA"/>
</dbReference>
<feature type="binding site" evidence="9">
    <location>
        <position position="280"/>
    </location>
    <ligand>
        <name>ATP</name>
        <dbReference type="ChEBI" id="CHEBI:30616"/>
    </ligand>
</feature>
<evidence type="ECO:0000256" key="1">
    <source>
        <dbReference type="ARBA" id="ARBA00011245"/>
    </source>
</evidence>
<dbReference type="AlphaFoldDB" id="A0A1G2URX1"/>
<dbReference type="InterPro" id="IPR032678">
    <property type="entry name" value="tRNA-synt_1_cat_dom"/>
</dbReference>
<feature type="domain" description="tRNA synthetases class I catalytic" evidence="11">
    <location>
        <begin position="14"/>
        <end position="324"/>
    </location>
</feature>
<dbReference type="SUPFAM" id="SSF47323">
    <property type="entry name" value="Anticodon-binding domain of a subclass of class I aminoacyl-tRNA synthetases"/>
    <property type="match status" value="1"/>
</dbReference>
<comment type="subunit">
    <text evidence="1 9">Monomer.</text>
</comment>
<comment type="similarity">
    <text evidence="9">Belongs to the class-I aminoacyl-tRNA synthetase family.</text>
</comment>
<keyword evidence="7 9" id="KW-0648">Protein biosynthesis</keyword>
<evidence type="ECO:0000256" key="2">
    <source>
        <dbReference type="ARBA" id="ARBA00022598"/>
    </source>
</evidence>
<comment type="subcellular location">
    <subcellularLocation>
        <location evidence="9">Cytoplasm</location>
    </subcellularLocation>
</comment>
<dbReference type="InterPro" id="IPR024909">
    <property type="entry name" value="Cys-tRNA/MSH_ligase"/>
</dbReference>
<feature type="short sequence motif" description="'KMSKS' region" evidence="9">
    <location>
        <begin position="277"/>
        <end position="281"/>
    </location>
</feature>
<keyword evidence="2 9" id="KW-0436">Ligase</keyword>
<evidence type="ECO:0000256" key="3">
    <source>
        <dbReference type="ARBA" id="ARBA00022723"/>
    </source>
</evidence>
<dbReference type="HAMAP" id="MF_00041">
    <property type="entry name" value="Cys_tRNA_synth"/>
    <property type="match status" value="1"/>
</dbReference>
<protein>
    <recommendedName>
        <fullName evidence="9">Cysteine--tRNA ligase</fullName>
        <ecNumber evidence="9">6.1.1.16</ecNumber>
    </recommendedName>
    <alternativeName>
        <fullName evidence="9">Cysteinyl-tRNA synthetase</fullName>
        <shortName evidence="9">CysRS</shortName>
    </alternativeName>
</protein>
<reference evidence="12 13" key="1">
    <citation type="journal article" date="2016" name="Nat. Commun.">
        <title>Thousands of microbial genomes shed light on interconnected biogeochemical processes in an aquifer system.</title>
        <authorList>
            <person name="Anantharaman K."/>
            <person name="Brown C.T."/>
            <person name="Hug L.A."/>
            <person name="Sharon I."/>
            <person name="Castelle C.J."/>
            <person name="Probst A.J."/>
            <person name="Thomas B.C."/>
            <person name="Singh A."/>
            <person name="Wilkins M.J."/>
            <person name="Karaoz U."/>
            <person name="Brodie E.L."/>
            <person name="Williams K.H."/>
            <person name="Hubbard S.S."/>
            <person name="Banfield J.F."/>
        </authorList>
    </citation>
    <scope>NUCLEOTIDE SEQUENCE [LARGE SCALE GENOMIC DNA]</scope>
</reference>
<comment type="cofactor">
    <cofactor evidence="9">
        <name>Zn(2+)</name>
        <dbReference type="ChEBI" id="CHEBI:29105"/>
    </cofactor>
    <text evidence="9">Binds 1 zinc ion per subunit.</text>
</comment>
<dbReference type="GO" id="GO:0004817">
    <property type="term" value="F:cysteine-tRNA ligase activity"/>
    <property type="evidence" value="ECO:0007669"/>
    <property type="project" value="UniProtKB-UniRule"/>
</dbReference>
<keyword evidence="9" id="KW-0963">Cytoplasm</keyword>
<feature type="short sequence motif" description="'HIGH' region" evidence="9">
    <location>
        <begin position="29"/>
        <end position="39"/>
    </location>
</feature>
<evidence type="ECO:0000256" key="6">
    <source>
        <dbReference type="ARBA" id="ARBA00022840"/>
    </source>
</evidence>
<dbReference type="Pfam" id="PF01406">
    <property type="entry name" value="tRNA-synt_1e"/>
    <property type="match status" value="1"/>
</dbReference>
<proteinExistence type="inferred from homology"/>
<feature type="binding site" evidence="9">
    <location>
        <position position="219"/>
    </location>
    <ligand>
        <name>Zn(2+)</name>
        <dbReference type="ChEBI" id="CHEBI:29105"/>
    </ligand>
</feature>